<evidence type="ECO:0000313" key="2">
    <source>
        <dbReference type="Proteomes" id="UP000790377"/>
    </source>
</evidence>
<sequence length="365" mass="40417">MALVVQMERMRVQEAMAARDSVVYRLENAYISVRQKTEAIDRLERELDEMKRAVTPPNSLSVSAPVAGDECTRGALDEGNPQTCLDRGQLPHHTNLASPGTLIKGMHFHETILRAPTGTFPSVEGPEKCIAARQAILAALPLPPDIPDDALRPIVIPPPNTLHEFLGNASGLTTYWCPDREEHGYFLAPVFKCSTNPRVVTAHQWTAVDVIGRMNKPTECFYNKDGKWYYAGVYIAFRMEDLTAQEWDALSTETSQTLMKETIVGRKNISPQNIYETGQLYAVGALKIACVGLRCVGFSSEMYHAVLEQAGNCARTGKWRTGVRTPSWTVLGDGLELPLFEDRKSPFGTTQDDTENGGNRDGLFV</sequence>
<proteinExistence type="predicted"/>
<dbReference type="Proteomes" id="UP000790377">
    <property type="component" value="Unassembled WGS sequence"/>
</dbReference>
<protein>
    <submittedName>
        <fullName evidence="1">Uncharacterized protein</fullName>
    </submittedName>
</protein>
<name>A0ACB8AFB3_9AGAM</name>
<dbReference type="EMBL" id="MU267664">
    <property type="protein sequence ID" value="KAH7911887.1"/>
    <property type="molecule type" value="Genomic_DNA"/>
</dbReference>
<accession>A0ACB8AFB3</accession>
<gene>
    <name evidence="1" type="ORF">BJ138DRAFT_1062170</name>
</gene>
<keyword evidence="2" id="KW-1185">Reference proteome</keyword>
<evidence type="ECO:0000313" key="1">
    <source>
        <dbReference type="EMBL" id="KAH7911887.1"/>
    </source>
</evidence>
<reference evidence="1" key="1">
    <citation type="journal article" date="2021" name="New Phytol.">
        <title>Evolutionary innovations through gain and loss of genes in the ectomycorrhizal Boletales.</title>
        <authorList>
            <person name="Wu G."/>
            <person name="Miyauchi S."/>
            <person name="Morin E."/>
            <person name="Kuo A."/>
            <person name="Drula E."/>
            <person name="Varga T."/>
            <person name="Kohler A."/>
            <person name="Feng B."/>
            <person name="Cao Y."/>
            <person name="Lipzen A."/>
            <person name="Daum C."/>
            <person name="Hundley H."/>
            <person name="Pangilinan J."/>
            <person name="Johnson J."/>
            <person name="Barry K."/>
            <person name="LaButti K."/>
            <person name="Ng V."/>
            <person name="Ahrendt S."/>
            <person name="Min B."/>
            <person name="Choi I.G."/>
            <person name="Park H."/>
            <person name="Plett J.M."/>
            <person name="Magnuson J."/>
            <person name="Spatafora J.W."/>
            <person name="Nagy L.G."/>
            <person name="Henrissat B."/>
            <person name="Grigoriev I.V."/>
            <person name="Yang Z.L."/>
            <person name="Xu J."/>
            <person name="Martin F.M."/>
        </authorList>
    </citation>
    <scope>NUCLEOTIDE SEQUENCE</scope>
    <source>
        <strain evidence="1">ATCC 28755</strain>
    </source>
</reference>
<organism evidence="1 2">
    <name type="scientific">Hygrophoropsis aurantiaca</name>
    <dbReference type="NCBI Taxonomy" id="72124"/>
    <lineage>
        <taxon>Eukaryota</taxon>
        <taxon>Fungi</taxon>
        <taxon>Dikarya</taxon>
        <taxon>Basidiomycota</taxon>
        <taxon>Agaricomycotina</taxon>
        <taxon>Agaricomycetes</taxon>
        <taxon>Agaricomycetidae</taxon>
        <taxon>Boletales</taxon>
        <taxon>Coniophorineae</taxon>
        <taxon>Hygrophoropsidaceae</taxon>
        <taxon>Hygrophoropsis</taxon>
    </lineage>
</organism>
<comment type="caution">
    <text evidence="1">The sequence shown here is derived from an EMBL/GenBank/DDBJ whole genome shotgun (WGS) entry which is preliminary data.</text>
</comment>